<organism evidence="2 3">
    <name type="scientific">Halomonas saccharevitans</name>
    <dbReference type="NCBI Taxonomy" id="416872"/>
    <lineage>
        <taxon>Bacteria</taxon>
        <taxon>Pseudomonadati</taxon>
        <taxon>Pseudomonadota</taxon>
        <taxon>Gammaproteobacteria</taxon>
        <taxon>Oceanospirillales</taxon>
        <taxon>Halomonadaceae</taxon>
        <taxon>Halomonas</taxon>
    </lineage>
</organism>
<protein>
    <submittedName>
        <fullName evidence="2">Putative motility protein</fullName>
    </submittedName>
</protein>
<dbReference type="Proteomes" id="UP000199594">
    <property type="component" value="Unassembled WGS sequence"/>
</dbReference>
<proteinExistence type="predicted"/>
<feature type="region of interest" description="Disordered" evidence="1">
    <location>
        <begin position="48"/>
        <end position="67"/>
    </location>
</feature>
<name>A0A1I7CSA9_9GAMM</name>
<evidence type="ECO:0000313" key="3">
    <source>
        <dbReference type="Proteomes" id="UP000199594"/>
    </source>
</evidence>
<dbReference type="RefSeq" id="WP_089852270.1">
    <property type="nucleotide sequence ID" value="NZ_FPAQ01000059.1"/>
</dbReference>
<dbReference type="AlphaFoldDB" id="A0A1I7CSA9"/>
<reference evidence="2 3" key="1">
    <citation type="submission" date="2016-10" db="EMBL/GenBank/DDBJ databases">
        <authorList>
            <person name="de Groot N.N."/>
        </authorList>
    </citation>
    <scope>NUCLEOTIDE SEQUENCE [LARGE SCALE GENOMIC DNA]</scope>
    <source>
        <strain evidence="2 3">CGMCC 1.6493</strain>
    </source>
</reference>
<dbReference type="OrthoDB" id="6169687at2"/>
<evidence type="ECO:0000256" key="1">
    <source>
        <dbReference type="SAM" id="MobiDB-lite"/>
    </source>
</evidence>
<sequence>MDTSVNNVVAQSQALSQAQTAQQAQMSIFKEALDTQQQQVTALLESASAEPQLAGDGSVGTQINTYA</sequence>
<gene>
    <name evidence="2" type="ORF">SAMN04487956_15912</name>
</gene>
<dbReference type="Pfam" id="PF14070">
    <property type="entry name" value="YjfB_motility"/>
    <property type="match status" value="1"/>
</dbReference>
<accession>A0A1I7CSA9</accession>
<evidence type="ECO:0000313" key="2">
    <source>
        <dbReference type="EMBL" id="SFU02286.1"/>
    </source>
</evidence>
<dbReference type="EMBL" id="FPAQ01000059">
    <property type="protein sequence ID" value="SFU02286.1"/>
    <property type="molecule type" value="Genomic_DNA"/>
</dbReference>
<dbReference type="InterPro" id="IPR025906">
    <property type="entry name" value="YjfB_motility"/>
</dbReference>